<dbReference type="EMBL" id="CP003805">
    <property type="protein sequence ID" value="AGF48517.1"/>
    <property type="molecule type" value="Genomic_DNA"/>
</dbReference>
<dbReference type="PANTHER" id="PTHR20836">
    <property type="entry name" value="DIHYDRODIPICOLINATE REDUCTASE"/>
    <property type="match status" value="1"/>
</dbReference>
<comment type="subcellular location">
    <subcellularLocation>
        <location evidence="13">Cytoplasm</location>
    </subcellularLocation>
</comment>
<dbReference type="SUPFAM" id="SSF55347">
    <property type="entry name" value="Glyceraldehyde-3-phosphate dehydrogenase-like, C-terminal domain"/>
    <property type="match status" value="1"/>
</dbReference>
<dbReference type="Gene3D" id="3.40.50.720">
    <property type="entry name" value="NAD(P)-binding Rossmann-like Domain"/>
    <property type="match status" value="1"/>
</dbReference>
<sequence length="258" mass="28022">MRLAVSGSSGRMGSSIIKTLLKNPELQLVTALDSSSSHYLGQKIEGSNISLTDDLDSLKNADCLIDFTRPEGTMKNLSHCLKYRVNMVIGTTGFSEDELNIIEQASKNIAIIHASNTSIGVNATLKLIELASKILRSGYDVEIFEAHHSEKVDSPSGTSITMGETIAKSWGTSLSEIATWARHGYTGPRKPGTIGFSVMRGGDIIGDHSVYFCGHGERIEITHRSNSRENYVNGAIQAAIFLKNKKNGKFTMNDVLSI</sequence>
<comment type="caution">
    <text evidence="13">Lacks conserved residue(s) required for the propagation of feature annotation.</text>
</comment>
<dbReference type="GO" id="GO:0016726">
    <property type="term" value="F:oxidoreductase activity, acting on CH or CH2 groups, NAD or NADP as acceptor"/>
    <property type="evidence" value="ECO:0007669"/>
    <property type="project" value="UniProtKB-UniRule"/>
</dbReference>
<comment type="subunit">
    <text evidence="13">Homotetramer.</text>
</comment>
<dbReference type="eggNOG" id="COG0289">
    <property type="taxonomic scope" value="Bacteria"/>
</dbReference>
<dbReference type="KEGG" id="kon:CONE_0794"/>
<dbReference type="Pfam" id="PF01113">
    <property type="entry name" value="DapB_N"/>
    <property type="match status" value="1"/>
</dbReference>
<evidence type="ECO:0000256" key="8">
    <source>
        <dbReference type="ARBA" id="ARBA00023154"/>
    </source>
</evidence>
<name>M1LSI6_9PROT</name>
<comment type="catalytic activity">
    <reaction evidence="11 13">
        <text>(S)-2,3,4,5-tetrahydrodipicolinate + NADP(+) + H2O = (2S,4S)-4-hydroxy-2,3,4,5-tetrahydrodipicolinate + NADPH + H(+)</text>
        <dbReference type="Rhea" id="RHEA:35331"/>
        <dbReference type="ChEBI" id="CHEBI:15377"/>
        <dbReference type="ChEBI" id="CHEBI:15378"/>
        <dbReference type="ChEBI" id="CHEBI:16845"/>
        <dbReference type="ChEBI" id="CHEBI:57783"/>
        <dbReference type="ChEBI" id="CHEBI:58349"/>
        <dbReference type="ChEBI" id="CHEBI:67139"/>
        <dbReference type="EC" id="1.17.1.8"/>
    </reaction>
</comment>
<keyword evidence="4 13" id="KW-0521">NADP</keyword>
<dbReference type="AlphaFoldDB" id="M1LSI6"/>
<comment type="catalytic activity">
    <reaction evidence="12 13">
        <text>(S)-2,3,4,5-tetrahydrodipicolinate + NAD(+) + H2O = (2S,4S)-4-hydroxy-2,3,4,5-tetrahydrodipicolinate + NADH + H(+)</text>
        <dbReference type="Rhea" id="RHEA:35323"/>
        <dbReference type="ChEBI" id="CHEBI:15377"/>
        <dbReference type="ChEBI" id="CHEBI:15378"/>
        <dbReference type="ChEBI" id="CHEBI:16845"/>
        <dbReference type="ChEBI" id="CHEBI:57540"/>
        <dbReference type="ChEBI" id="CHEBI:57945"/>
        <dbReference type="ChEBI" id="CHEBI:67139"/>
        <dbReference type="EC" id="1.17.1.8"/>
    </reaction>
</comment>
<dbReference type="Gene3D" id="3.30.360.10">
    <property type="entry name" value="Dihydrodipicolinate Reductase, domain 2"/>
    <property type="match status" value="1"/>
</dbReference>
<feature type="binding site" evidence="13">
    <location>
        <begin position="114"/>
        <end position="117"/>
    </location>
    <ligand>
        <name>NAD(+)</name>
        <dbReference type="ChEBI" id="CHEBI:57540"/>
    </ligand>
</feature>
<comment type="pathway">
    <text evidence="9 13">Amino-acid biosynthesis; L-lysine biosynthesis via DAP pathway; (S)-tetrahydrodipicolinate from L-aspartate: step 4/4.</text>
</comment>
<dbReference type="NCBIfam" id="TIGR00036">
    <property type="entry name" value="dapB"/>
    <property type="match status" value="1"/>
</dbReference>
<dbReference type="STRING" id="1208920.CONE_0794"/>
<dbReference type="Pfam" id="PF05173">
    <property type="entry name" value="DapB_C"/>
    <property type="match status" value="1"/>
</dbReference>
<feature type="binding site" evidence="13">
    <location>
        <position position="33"/>
    </location>
    <ligand>
        <name>NAD(+)</name>
        <dbReference type="ChEBI" id="CHEBI:57540"/>
    </ligand>
</feature>
<dbReference type="CDD" id="cd02274">
    <property type="entry name" value="DHDPR_N"/>
    <property type="match status" value="1"/>
</dbReference>
<gene>
    <name evidence="13" type="primary">dapB</name>
    <name evidence="16" type="ORF">CONE_0794</name>
</gene>
<evidence type="ECO:0000256" key="4">
    <source>
        <dbReference type="ARBA" id="ARBA00022857"/>
    </source>
</evidence>
<feature type="binding site" evidence="13">
    <location>
        <begin position="157"/>
        <end position="158"/>
    </location>
    <ligand>
        <name>(S)-2,3,4,5-tetrahydrodipicolinate</name>
        <dbReference type="ChEBI" id="CHEBI:16845"/>
    </ligand>
</feature>
<comment type="similarity">
    <text evidence="1 13">Belongs to the DapB family.</text>
</comment>
<dbReference type="PIRSF" id="PIRSF000161">
    <property type="entry name" value="DHPR"/>
    <property type="match status" value="1"/>
</dbReference>
<evidence type="ECO:0000259" key="14">
    <source>
        <dbReference type="Pfam" id="PF01113"/>
    </source>
</evidence>
<keyword evidence="8 13" id="KW-0457">Lysine biosynthesis</keyword>
<dbReference type="HOGENOM" id="CLU_047479_2_1_4"/>
<reference evidence="16 17" key="1">
    <citation type="journal article" date="2013" name="Genome Biol. Evol.">
        <title>Genome evolution and phylogenomic analysis of candidatus kinetoplastibacterium, the betaproteobacterial endosymbionts of strigomonas and angomonas.</title>
        <authorList>
            <person name="Alves J.M."/>
            <person name="Serrano M.G."/>
            <person name="Maia da Silva F."/>
            <person name="Voegtly L.J."/>
            <person name="Matveyev A.V."/>
            <person name="Teixeira M.M."/>
            <person name="Camargo E.P."/>
            <person name="Buck G.A."/>
        </authorList>
    </citation>
    <scope>NUCLEOTIDE SEQUENCE [LARGE SCALE GENOMIC DNA]</scope>
    <source>
        <strain evidence="16 17">TCC290E</strain>
    </source>
</reference>
<evidence type="ECO:0000256" key="2">
    <source>
        <dbReference type="ARBA" id="ARBA00022490"/>
    </source>
</evidence>
<dbReference type="InterPro" id="IPR022664">
    <property type="entry name" value="DapB_N_CS"/>
</dbReference>
<evidence type="ECO:0000256" key="1">
    <source>
        <dbReference type="ARBA" id="ARBA00006642"/>
    </source>
</evidence>
<evidence type="ECO:0000256" key="13">
    <source>
        <dbReference type="HAMAP-Rule" id="MF_00102"/>
    </source>
</evidence>
<dbReference type="HAMAP" id="MF_00102">
    <property type="entry name" value="DapB"/>
    <property type="match status" value="1"/>
</dbReference>
<organism evidence="16 17">
    <name type="scientific">Candidatus Kinetoplastidibacterium stringomonadis TCC290E</name>
    <dbReference type="NCBI Taxonomy" id="1208920"/>
    <lineage>
        <taxon>Bacteria</taxon>
        <taxon>Pseudomonadati</taxon>
        <taxon>Pseudomonadota</taxon>
        <taxon>Betaproteobacteria</taxon>
        <taxon>Candidatus Kinetoplastidibacterium</taxon>
    </lineage>
</organism>
<evidence type="ECO:0000256" key="7">
    <source>
        <dbReference type="ARBA" id="ARBA00023027"/>
    </source>
</evidence>
<feature type="binding site" evidence="13">
    <location>
        <position position="148"/>
    </location>
    <ligand>
        <name>(S)-2,3,4,5-tetrahydrodipicolinate</name>
        <dbReference type="ChEBI" id="CHEBI:16845"/>
    </ligand>
</feature>
<comment type="caution">
    <text evidence="13">Was originally thought to be a dihydrodipicolinate reductase (DHDPR), catalyzing the conversion of dihydrodipicolinate to tetrahydrodipicolinate. However, it was shown in E.coli that the substrate of the enzymatic reaction is not dihydrodipicolinate (DHDP) but in fact (2S,4S)-4-hydroxy-2,3,4,5-tetrahydrodipicolinic acid (HTPA), the product released by the DapA-catalyzed reaction.</text>
</comment>
<keyword evidence="7 13" id="KW-0520">NAD</keyword>
<dbReference type="GO" id="GO:0009089">
    <property type="term" value="P:lysine biosynthetic process via diaminopimelate"/>
    <property type="evidence" value="ECO:0007669"/>
    <property type="project" value="UniProtKB-UniRule"/>
</dbReference>
<dbReference type="PATRIC" id="fig|1208920.3.peg.510"/>
<dbReference type="PANTHER" id="PTHR20836:SF0">
    <property type="entry name" value="4-HYDROXY-TETRAHYDRODIPICOLINATE REDUCTASE 1, CHLOROPLASTIC-RELATED"/>
    <property type="match status" value="1"/>
</dbReference>
<evidence type="ECO:0000313" key="16">
    <source>
        <dbReference type="EMBL" id="AGF48517.1"/>
    </source>
</evidence>
<dbReference type="GO" id="GO:0008839">
    <property type="term" value="F:4-hydroxy-tetrahydrodipicolinate reductase"/>
    <property type="evidence" value="ECO:0007669"/>
    <property type="project" value="UniProtKB-UniRule"/>
</dbReference>
<feature type="active site" description="Proton donor" evidence="13">
    <location>
        <position position="151"/>
    </location>
</feature>
<dbReference type="InterPro" id="IPR036291">
    <property type="entry name" value="NAD(P)-bd_dom_sf"/>
</dbReference>
<dbReference type="GO" id="GO:0050661">
    <property type="term" value="F:NADP binding"/>
    <property type="evidence" value="ECO:0007669"/>
    <property type="project" value="UniProtKB-UniRule"/>
</dbReference>
<dbReference type="GO" id="GO:0019877">
    <property type="term" value="P:diaminopimelate biosynthetic process"/>
    <property type="evidence" value="ECO:0007669"/>
    <property type="project" value="UniProtKB-UniRule"/>
</dbReference>
<comment type="function">
    <text evidence="13">Catalyzes the conversion of 4-hydroxy-tetrahydrodipicolinate (HTPA) to tetrahydrodipicolinate.</text>
</comment>
<accession>M1LSI6</accession>
<dbReference type="UniPathway" id="UPA00034">
    <property type="reaction ID" value="UER00018"/>
</dbReference>
<evidence type="ECO:0000256" key="10">
    <source>
        <dbReference type="ARBA" id="ARBA00038983"/>
    </source>
</evidence>
<dbReference type="FunFam" id="3.30.360.10:FF:000004">
    <property type="entry name" value="4-hydroxy-tetrahydrodipicolinate reductase"/>
    <property type="match status" value="1"/>
</dbReference>
<feature type="binding site" evidence="13">
    <location>
        <begin position="90"/>
        <end position="92"/>
    </location>
    <ligand>
        <name>NAD(+)</name>
        <dbReference type="ChEBI" id="CHEBI:57540"/>
    </ligand>
</feature>
<feature type="binding site" evidence="13">
    <location>
        <begin position="7"/>
        <end position="12"/>
    </location>
    <ligand>
        <name>NAD(+)</name>
        <dbReference type="ChEBI" id="CHEBI:57540"/>
    </ligand>
</feature>
<dbReference type="Proteomes" id="UP000011541">
    <property type="component" value="Chromosome"/>
</dbReference>
<dbReference type="PROSITE" id="PS01298">
    <property type="entry name" value="DAPB"/>
    <property type="match status" value="1"/>
</dbReference>
<dbReference type="InterPro" id="IPR023940">
    <property type="entry name" value="DHDPR_bac"/>
</dbReference>
<dbReference type="SUPFAM" id="SSF51735">
    <property type="entry name" value="NAD(P)-binding Rossmann-fold domains"/>
    <property type="match status" value="1"/>
</dbReference>
<keyword evidence="3 13" id="KW-0028">Amino-acid biosynthesis</keyword>
<proteinExistence type="inferred from homology"/>
<feature type="domain" description="Dihydrodipicolinate reductase C-terminal" evidence="15">
    <location>
        <begin position="120"/>
        <end position="256"/>
    </location>
</feature>
<dbReference type="OrthoDB" id="9790352at2"/>
<dbReference type="InterPro" id="IPR022663">
    <property type="entry name" value="DapB_C"/>
</dbReference>
<dbReference type="GO" id="GO:0051287">
    <property type="term" value="F:NAD binding"/>
    <property type="evidence" value="ECO:0007669"/>
    <property type="project" value="UniProtKB-UniRule"/>
</dbReference>
<evidence type="ECO:0000313" key="17">
    <source>
        <dbReference type="Proteomes" id="UP000011541"/>
    </source>
</evidence>
<keyword evidence="6 13" id="KW-0560">Oxidoreductase</keyword>
<dbReference type="RefSeq" id="WP_015397203.1">
    <property type="nucleotide sequence ID" value="NC_020299.1"/>
</dbReference>
<keyword evidence="2 13" id="KW-0963">Cytoplasm</keyword>
<evidence type="ECO:0000259" key="15">
    <source>
        <dbReference type="Pfam" id="PF05173"/>
    </source>
</evidence>
<protein>
    <recommendedName>
        <fullName evidence="10 13">4-hydroxy-tetrahydrodipicolinate reductase</fullName>
        <shortName evidence="13">HTPA reductase</shortName>
        <ecNumber evidence="10 13">1.17.1.8</ecNumber>
    </recommendedName>
</protein>
<evidence type="ECO:0000256" key="3">
    <source>
        <dbReference type="ARBA" id="ARBA00022605"/>
    </source>
</evidence>
<dbReference type="InterPro" id="IPR000846">
    <property type="entry name" value="DapB_N"/>
</dbReference>
<dbReference type="GO" id="GO:0005829">
    <property type="term" value="C:cytosol"/>
    <property type="evidence" value="ECO:0007669"/>
    <property type="project" value="TreeGrafter"/>
</dbReference>
<evidence type="ECO:0000256" key="12">
    <source>
        <dbReference type="ARBA" id="ARBA00049396"/>
    </source>
</evidence>
<evidence type="ECO:0000256" key="6">
    <source>
        <dbReference type="ARBA" id="ARBA00023002"/>
    </source>
</evidence>
<evidence type="ECO:0000256" key="9">
    <source>
        <dbReference type="ARBA" id="ARBA00037922"/>
    </source>
</evidence>
<feature type="domain" description="Dihydrodipicolinate reductase N-terminal" evidence="14">
    <location>
        <begin position="1"/>
        <end position="116"/>
    </location>
</feature>
<keyword evidence="17" id="KW-1185">Reference proteome</keyword>
<evidence type="ECO:0000256" key="11">
    <source>
        <dbReference type="ARBA" id="ARBA00049080"/>
    </source>
</evidence>
<feature type="active site" description="Proton donor/acceptor" evidence="13">
    <location>
        <position position="147"/>
    </location>
</feature>
<keyword evidence="5 13" id="KW-0220">Diaminopimelate biosynthesis</keyword>
<evidence type="ECO:0000256" key="5">
    <source>
        <dbReference type="ARBA" id="ARBA00022915"/>
    </source>
</evidence>
<dbReference type="EC" id="1.17.1.8" evidence="10 13"/>